<dbReference type="Proteomes" id="UP000006882">
    <property type="component" value="Chromosome G8"/>
</dbReference>
<evidence type="ECO:0000313" key="2">
    <source>
        <dbReference type="Proteomes" id="UP000006882"/>
    </source>
</evidence>
<dbReference type="Gramene" id="ONH93119">
    <property type="protein sequence ID" value="ONH93119"/>
    <property type="gene ID" value="PRUPE_8G214300"/>
</dbReference>
<organism evidence="1 2">
    <name type="scientific">Prunus persica</name>
    <name type="common">Peach</name>
    <name type="synonym">Amygdalus persica</name>
    <dbReference type="NCBI Taxonomy" id="3760"/>
    <lineage>
        <taxon>Eukaryota</taxon>
        <taxon>Viridiplantae</taxon>
        <taxon>Streptophyta</taxon>
        <taxon>Embryophyta</taxon>
        <taxon>Tracheophyta</taxon>
        <taxon>Spermatophyta</taxon>
        <taxon>Magnoliopsida</taxon>
        <taxon>eudicotyledons</taxon>
        <taxon>Gunneridae</taxon>
        <taxon>Pentapetalae</taxon>
        <taxon>rosids</taxon>
        <taxon>fabids</taxon>
        <taxon>Rosales</taxon>
        <taxon>Rosaceae</taxon>
        <taxon>Amygdaloideae</taxon>
        <taxon>Amygdaleae</taxon>
        <taxon>Prunus</taxon>
    </lineage>
</organism>
<evidence type="ECO:0000313" key="1">
    <source>
        <dbReference type="EMBL" id="ONH93119.1"/>
    </source>
</evidence>
<reference evidence="1 2" key="1">
    <citation type="journal article" date="2013" name="Nat. Genet.">
        <title>The high-quality draft genome of peach (Prunus persica) identifies unique patterns of genetic diversity, domestication and genome evolution.</title>
        <authorList>
            <consortium name="International Peach Genome Initiative"/>
            <person name="Verde I."/>
            <person name="Abbott A.G."/>
            <person name="Scalabrin S."/>
            <person name="Jung S."/>
            <person name="Shu S."/>
            <person name="Marroni F."/>
            <person name="Zhebentyayeva T."/>
            <person name="Dettori M.T."/>
            <person name="Grimwood J."/>
            <person name="Cattonaro F."/>
            <person name="Zuccolo A."/>
            <person name="Rossini L."/>
            <person name="Jenkins J."/>
            <person name="Vendramin E."/>
            <person name="Meisel L.A."/>
            <person name="Decroocq V."/>
            <person name="Sosinski B."/>
            <person name="Prochnik S."/>
            <person name="Mitros T."/>
            <person name="Policriti A."/>
            <person name="Cipriani G."/>
            <person name="Dondini L."/>
            <person name="Ficklin S."/>
            <person name="Goodstein D.M."/>
            <person name="Xuan P."/>
            <person name="Del Fabbro C."/>
            <person name="Aramini V."/>
            <person name="Copetti D."/>
            <person name="Gonzalez S."/>
            <person name="Horner D.S."/>
            <person name="Falchi R."/>
            <person name="Lucas S."/>
            <person name="Mica E."/>
            <person name="Maldonado J."/>
            <person name="Lazzari B."/>
            <person name="Bielenberg D."/>
            <person name="Pirona R."/>
            <person name="Miculan M."/>
            <person name="Barakat A."/>
            <person name="Testolin R."/>
            <person name="Stella A."/>
            <person name="Tartarini S."/>
            <person name="Tonutti P."/>
            <person name="Arus P."/>
            <person name="Orellana A."/>
            <person name="Wells C."/>
            <person name="Main D."/>
            <person name="Vizzotto G."/>
            <person name="Silva H."/>
            <person name="Salamini F."/>
            <person name="Schmutz J."/>
            <person name="Morgante M."/>
            <person name="Rokhsar D.S."/>
        </authorList>
    </citation>
    <scope>NUCLEOTIDE SEQUENCE [LARGE SCALE GENOMIC DNA]</scope>
    <source>
        <strain evidence="2">cv. Nemared</strain>
    </source>
</reference>
<proteinExistence type="predicted"/>
<dbReference type="EMBL" id="CM007658">
    <property type="protein sequence ID" value="ONH93119.1"/>
    <property type="molecule type" value="Genomic_DNA"/>
</dbReference>
<accession>A0A251N3F7</accession>
<gene>
    <name evidence="1" type="ORF">PRUPE_8G214300</name>
</gene>
<protein>
    <submittedName>
        <fullName evidence="1">Uncharacterized protein</fullName>
    </submittedName>
</protein>
<keyword evidence="2" id="KW-1185">Reference proteome</keyword>
<sequence>MMRAFIVNHLLMDGDYFISSPLIYNNIDNIYHNNLYTSEFMCPTIFLKQQLNKIFNLHKQRPSEEGRN</sequence>
<name>A0A251N3F7_PRUPE</name>
<dbReference type="AlphaFoldDB" id="A0A251N3F7"/>